<dbReference type="Proteomes" id="UP000683360">
    <property type="component" value="Unassembled WGS sequence"/>
</dbReference>
<dbReference type="InterPro" id="IPR002110">
    <property type="entry name" value="Ankyrin_rpt"/>
</dbReference>
<dbReference type="EMBL" id="CAJPWZ010000284">
    <property type="protein sequence ID" value="CAG2189094.1"/>
    <property type="molecule type" value="Genomic_DNA"/>
</dbReference>
<name>A0A8S3PZL1_MYTED</name>
<evidence type="ECO:0000313" key="1">
    <source>
        <dbReference type="EMBL" id="CAG2189094.1"/>
    </source>
</evidence>
<reference evidence="1" key="1">
    <citation type="submission" date="2021-03" db="EMBL/GenBank/DDBJ databases">
        <authorList>
            <person name="Bekaert M."/>
        </authorList>
    </citation>
    <scope>NUCLEOTIDE SEQUENCE</scope>
</reference>
<dbReference type="Pfam" id="PF12796">
    <property type="entry name" value="Ank_2"/>
    <property type="match status" value="1"/>
</dbReference>
<sequence>MIEACKAGFHKTAEVMISEVDMNKVDVTSIITAMLSSIHNNKSKDLFIFLIQNIDKTCCRWIEIITIIVELKLYSYIELILQHVDNTKIDMMKIVRNKMNVLSENELKVLILSIKRELIDINYIAWAAFKIGYHEIVIWSIMNDNQKVIDKSELFYKAIFNCNTNVMHYLLENVDHGLLDIETAVDVACRRGKYNMVKMLLLNVEDKEIDVSSNR</sequence>
<evidence type="ECO:0008006" key="3">
    <source>
        <dbReference type="Google" id="ProtNLM"/>
    </source>
</evidence>
<accession>A0A8S3PZL1</accession>
<keyword evidence="2" id="KW-1185">Reference proteome</keyword>
<protein>
    <recommendedName>
        <fullName evidence="3">Ankyrin repeat protein</fullName>
    </recommendedName>
</protein>
<proteinExistence type="predicted"/>
<organism evidence="1 2">
    <name type="scientific">Mytilus edulis</name>
    <name type="common">Blue mussel</name>
    <dbReference type="NCBI Taxonomy" id="6550"/>
    <lineage>
        <taxon>Eukaryota</taxon>
        <taxon>Metazoa</taxon>
        <taxon>Spiralia</taxon>
        <taxon>Lophotrochozoa</taxon>
        <taxon>Mollusca</taxon>
        <taxon>Bivalvia</taxon>
        <taxon>Autobranchia</taxon>
        <taxon>Pteriomorphia</taxon>
        <taxon>Mytilida</taxon>
        <taxon>Mytiloidea</taxon>
        <taxon>Mytilidae</taxon>
        <taxon>Mytilinae</taxon>
        <taxon>Mytilus</taxon>
    </lineage>
</organism>
<evidence type="ECO:0000313" key="2">
    <source>
        <dbReference type="Proteomes" id="UP000683360"/>
    </source>
</evidence>
<comment type="caution">
    <text evidence="1">The sequence shown here is derived from an EMBL/GenBank/DDBJ whole genome shotgun (WGS) entry which is preliminary data.</text>
</comment>
<dbReference type="AlphaFoldDB" id="A0A8S3PZL1"/>
<gene>
    <name evidence="1" type="ORF">MEDL_4487</name>
</gene>